<name>A0A3P7P2Z9_9FIRM</name>
<dbReference type="OrthoDB" id="49104at2"/>
<feature type="domain" description="CBS" evidence="2">
    <location>
        <begin position="98"/>
        <end position="156"/>
    </location>
</feature>
<accession>A0A3P7P2Z9</accession>
<dbReference type="Pfam" id="PF00571">
    <property type="entry name" value="CBS"/>
    <property type="match status" value="1"/>
</dbReference>
<evidence type="ECO:0000259" key="2">
    <source>
        <dbReference type="PROSITE" id="PS51371"/>
    </source>
</evidence>
<dbReference type="InterPro" id="IPR000644">
    <property type="entry name" value="CBS_dom"/>
</dbReference>
<keyword evidence="1" id="KW-0129">CBS domain</keyword>
<dbReference type="SUPFAM" id="SSF54631">
    <property type="entry name" value="CBS-domain pair"/>
    <property type="match status" value="1"/>
</dbReference>
<dbReference type="InterPro" id="IPR046342">
    <property type="entry name" value="CBS_dom_sf"/>
</dbReference>
<dbReference type="Gene3D" id="3.10.580.10">
    <property type="entry name" value="CBS-domain"/>
    <property type="match status" value="1"/>
</dbReference>
<protein>
    <recommendedName>
        <fullName evidence="2">CBS domain-containing protein</fullName>
    </recommendedName>
</protein>
<dbReference type="PROSITE" id="PS51371">
    <property type="entry name" value="CBS"/>
    <property type="match status" value="1"/>
</dbReference>
<sequence>MDHLTETFLEHFNQLESALKAKLRKNNHVPYSVLVHEASLKDVFIRKHKSILNSLGDLRNVLVHGEGNDIIAIPSEAAVNTLIAIVEKYASPIPLYNMINHKVIRTQSDRSLADALILMRKHDYTKIPVYKGQTYLGLLSGNIVARWMASNIGADGEITESLKNVTLENLLTRYEKTDTVVFIPKDMEIFDFIKLSRKQKSKLSLYIMTQSGDRNEKPLGIITAYDYPRLLRELEL</sequence>
<proteinExistence type="predicted"/>
<dbReference type="Proteomes" id="UP000279029">
    <property type="component" value="Chromosome"/>
</dbReference>
<organism evidence="3 4">
    <name type="scientific">Petrocella atlantisensis</name>
    <dbReference type="NCBI Taxonomy" id="2173034"/>
    <lineage>
        <taxon>Bacteria</taxon>
        <taxon>Bacillati</taxon>
        <taxon>Bacillota</taxon>
        <taxon>Clostridia</taxon>
        <taxon>Lachnospirales</taxon>
        <taxon>Vallitaleaceae</taxon>
        <taxon>Petrocella</taxon>
    </lineage>
</organism>
<gene>
    <name evidence="3" type="ORF">PATL70BA_2009</name>
</gene>
<dbReference type="RefSeq" id="WP_125137128.1">
    <property type="nucleotide sequence ID" value="NZ_LR130778.1"/>
</dbReference>
<evidence type="ECO:0000313" key="4">
    <source>
        <dbReference type="Proteomes" id="UP000279029"/>
    </source>
</evidence>
<dbReference type="AlphaFoldDB" id="A0A3P7P2Z9"/>
<reference evidence="3 4" key="1">
    <citation type="submission" date="2018-09" db="EMBL/GenBank/DDBJ databases">
        <authorList>
            <person name="Postec A."/>
        </authorList>
    </citation>
    <scope>NUCLEOTIDE SEQUENCE [LARGE SCALE GENOMIC DNA]</scope>
    <source>
        <strain evidence="3">70B-A</strain>
    </source>
</reference>
<dbReference type="KEGG" id="cbar:PATL70BA_2009"/>
<evidence type="ECO:0000256" key="1">
    <source>
        <dbReference type="PROSITE-ProRule" id="PRU00703"/>
    </source>
</evidence>
<dbReference type="EMBL" id="LR130778">
    <property type="protein sequence ID" value="VDN47890.1"/>
    <property type="molecule type" value="Genomic_DNA"/>
</dbReference>
<keyword evidence="4" id="KW-1185">Reference proteome</keyword>
<evidence type="ECO:0000313" key="3">
    <source>
        <dbReference type="EMBL" id="VDN47890.1"/>
    </source>
</evidence>